<dbReference type="EMBL" id="RYZI01000366">
    <property type="protein sequence ID" value="RWA06124.1"/>
    <property type="molecule type" value="Genomic_DNA"/>
</dbReference>
<gene>
    <name evidence="8" type="ORF">EKO27_g8985</name>
</gene>
<dbReference type="Proteomes" id="UP000286045">
    <property type="component" value="Unassembled WGS sequence"/>
</dbReference>
<comment type="similarity">
    <text evidence="2">Belongs to the CCC1 family.</text>
</comment>
<organism evidence="8 9">
    <name type="scientific">Xylaria grammica</name>
    <dbReference type="NCBI Taxonomy" id="363999"/>
    <lineage>
        <taxon>Eukaryota</taxon>
        <taxon>Fungi</taxon>
        <taxon>Dikarya</taxon>
        <taxon>Ascomycota</taxon>
        <taxon>Pezizomycotina</taxon>
        <taxon>Sordariomycetes</taxon>
        <taxon>Xylariomycetidae</taxon>
        <taxon>Xylariales</taxon>
        <taxon>Xylariaceae</taxon>
        <taxon>Xylaria</taxon>
    </lineage>
</organism>
<reference evidence="8 9" key="1">
    <citation type="submission" date="2018-12" db="EMBL/GenBank/DDBJ databases">
        <title>Draft genome sequence of Xylaria grammica IHI A82.</title>
        <authorList>
            <person name="Buettner E."/>
            <person name="Kellner H."/>
        </authorList>
    </citation>
    <scope>NUCLEOTIDE SEQUENCE [LARGE SCALE GENOMIC DNA]</scope>
    <source>
        <strain evidence="8 9">IHI A82</strain>
    </source>
</reference>
<keyword evidence="4 7" id="KW-1133">Transmembrane helix</keyword>
<dbReference type="GO" id="GO:0030026">
    <property type="term" value="P:intracellular manganese ion homeostasis"/>
    <property type="evidence" value="ECO:0007669"/>
    <property type="project" value="InterPro"/>
</dbReference>
<dbReference type="InterPro" id="IPR008217">
    <property type="entry name" value="Ccc1_fam"/>
</dbReference>
<dbReference type="AlphaFoldDB" id="A0A439CVA8"/>
<dbReference type="GO" id="GO:0005384">
    <property type="term" value="F:manganese ion transmembrane transporter activity"/>
    <property type="evidence" value="ECO:0007669"/>
    <property type="project" value="InterPro"/>
</dbReference>
<feature type="transmembrane region" description="Helical" evidence="7">
    <location>
        <begin position="227"/>
        <end position="245"/>
    </location>
</feature>
<proteinExistence type="inferred from homology"/>
<evidence type="ECO:0000256" key="6">
    <source>
        <dbReference type="SAM" id="MobiDB-lite"/>
    </source>
</evidence>
<sequence length="381" mass="41188">MALLDHLPSWSERRPAYSTLPTTPTTIADVSSAQDGSDDLDATRGRPLLSKFLADFTLGFADGLTVPFALTAGLSSLGQTNTVIYAGMAEICAGCISMGISSYLAAKGERRPDIINNSHSLGNDDKGDGQEKPTSTIPLSQNQGVDDYIARLQLPPDLLQSVITHVESSPEIAARVIDSQYFARNEPTPEPAKTSPYISGLSVALGYLVGGSLPLAPYFFVSSVTKGLLWSFGICIIALFIFGFTKEYVLHVNSMGQGWNSKARISRWDLVKYGVWEGFRMVVFGGIAAVVAVRISHRSKAGARFSLYRTIEPLEPLEAVRRSQLLVLSAVAPRKWVAGLHLSPSLGEDRHDQQVSPYQPQVAPYAQAEGLTIFLEEASPA</sequence>
<feature type="compositionally biased region" description="Basic and acidic residues" evidence="6">
    <location>
        <begin position="122"/>
        <end position="131"/>
    </location>
</feature>
<evidence type="ECO:0000256" key="2">
    <source>
        <dbReference type="ARBA" id="ARBA00007049"/>
    </source>
</evidence>
<feature type="transmembrane region" description="Helical" evidence="7">
    <location>
        <begin position="278"/>
        <end position="296"/>
    </location>
</feature>
<name>A0A439CVA8_9PEZI</name>
<evidence type="ECO:0000256" key="7">
    <source>
        <dbReference type="SAM" id="Phobius"/>
    </source>
</evidence>
<keyword evidence="5 7" id="KW-0472">Membrane</keyword>
<evidence type="ECO:0000256" key="3">
    <source>
        <dbReference type="ARBA" id="ARBA00022692"/>
    </source>
</evidence>
<feature type="transmembrane region" description="Helical" evidence="7">
    <location>
        <begin position="197"/>
        <end position="220"/>
    </location>
</feature>
<evidence type="ECO:0000256" key="5">
    <source>
        <dbReference type="ARBA" id="ARBA00023136"/>
    </source>
</evidence>
<keyword evidence="3 7" id="KW-0812">Transmembrane</keyword>
<dbReference type="STRING" id="363999.A0A439CVA8"/>
<dbReference type="PANTHER" id="PTHR31851">
    <property type="entry name" value="FE(2+)/MN(2+) TRANSPORTER PCL1"/>
    <property type="match status" value="1"/>
</dbReference>
<accession>A0A439CVA8</accession>
<dbReference type="GO" id="GO:0012505">
    <property type="term" value="C:endomembrane system"/>
    <property type="evidence" value="ECO:0007669"/>
    <property type="project" value="UniProtKB-SubCell"/>
</dbReference>
<evidence type="ECO:0000256" key="1">
    <source>
        <dbReference type="ARBA" id="ARBA00004127"/>
    </source>
</evidence>
<comment type="caution">
    <text evidence="8">The sequence shown here is derived from an EMBL/GenBank/DDBJ whole genome shotgun (WGS) entry which is preliminary data.</text>
</comment>
<protein>
    <submittedName>
        <fullName evidence="8">Uncharacterized protein</fullName>
    </submittedName>
</protein>
<evidence type="ECO:0000313" key="8">
    <source>
        <dbReference type="EMBL" id="RWA06124.1"/>
    </source>
</evidence>
<dbReference type="Pfam" id="PF01988">
    <property type="entry name" value="VIT1"/>
    <property type="match status" value="1"/>
</dbReference>
<feature type="compositionally biased region" description="Polar residues" evidence="6">
    <location>
        <begin position="19"/>
        <end position="35"/>
    </location>
</feature>
<comment type="subcellular location">
    <subcellularLocation>
        <location evidence="1">Endomembrane system</location>
        <topology evidence="1">Multi-pass membrane protein</topology>
    </subcellularLocation>
</comment>
<feature type="region of interest" description="Disordered" evidence="6">
    <location>
        <begin position="115"/>
        <end position="138"/>
    </location>
</feature>
<feature type="region of interest" description="Disordered" evidence="6">
    <location>
        <begin position="15"/>
        <end position="39"/>
    </location>
</feature>
<evidence type="ECO:0000256" key="4">
    <source>
        <dbReference type="ARBA" id="ARBA00022989"/>
    </source>
</evidence>
<evidence type="ECO:0000313" key="9">
    <source>
        <dbReference type="Proteomes" id="UP000286045"/>
    </source>
</evidence>
<keyword evidence="9" id="KW-1185">Reference proteome</keyword>